<feature type="coiled-coil region" evidence="1">
    <location>
        <begin position="669"/>
        <end position="728"/>
    </location>
</feature>
<evidence type="ECO:0000313" key="3">
    <source>
        <dbReference type="EMBL" id="EGX45685.1"/>
    </source>
</evidence>
<dbReference type="AlphaFoldDB" id="G1XM32"/>
<dbReference type="EMBL" id="ADOT01000227">
    <property type="protein sequence ID" value="EGX45685.1"/>
    <property type="molecule type" value="Genomic_DNA"/>
</dbReference>
<gene>
    <name evidence="3" type="ORF">AOL_s00140g1</name>
</gene>
<organism evidence="3 4">
    <name type="scientific">Arthrobotrys oligospora (strain ATCC 24927 / CBS 115.81 / DSM 1491)</name>
    <name type="common">Nematode-trapping fungus</name>
    <name type="synonym">Didymozoophaga oligospora</name>
    <dbReference type="NCBI Taxonomy" id="756982"/>
    <lineage>
        <taxon>Eukaryota</taxon>
        <taxon>Fungi</taxon>
        <taxon>Dikarya</taxon>
        <taxon>Ascomycota</taxon>
        <taxon>Pezizomycotina</taxon>
        <taxon>Orbiliomycetes</taxon>
        <taxon>Orbiliales</taxon>
        <taxon>Orbiliaceae</taxon>
        <taxon>Orbilia</taxon>
        <taxon>Orbilia oligospora</taxon>
    </lineage>
</organism>
<dbReference type="GeneID" id="22896529"/>
<evidence type="ECO:0000313" key="4">
    <source>
        <dbReference type="Proteomes" id="UP000008784"/>
    </source>
</evidence>
<dbReference type="GO" id="GO:0003824">
    <property type="term" value="F:catalytic activity"/>
    <property type="evidence" value="ECO:0007669"/>
    <property type="project" value="InterPro"/>
</dbReference>
<dbReference type="InParanoid" id="G1XM32"/>
<keyword evidence="4" id="KW-1185">Reference proteome</keyword>
<dbReference type="InterPro" id="IPR035994">
    <property type="entry name" value="Nucleoside_phosphorylase_sf"/>
</dbReference>
<dbReference type="RefSeq" id="XP_011125544.1">
    <property type="nucleotide sequence ID" value="XM_011127242.1"/>
</dbReference>
<feature type="domain" description="Nucleoside phosphorylase" evidence="2">
    <location>
        <begin position="16"/>
        <end position="130"/>
    </location>
</feature>
<dbReference type="STRING" id="756982.G1XM32"/>
<name>G1XM32_ARTOA</name>
<dbReference type="GO" id="GO:0009116">
    <property type="term" value="P:nucleoside metabolic process"/>
    <property type="evidence" value="ECO:0007669"/>
    <property type="project" value="InterPro"/>
</dbReference>
<dbReference type="Gene3D" id="3.40.50.1580">
    <property type="entry name" value="Nucleoside phosphorylase domain"/>
    <property type="match status" value="1"/>
</dbReference>
<evidence type="ECO:0000256" key="1">
    <source>
        <dbReference type="SAM" id="Coils"/>
    </source>
</evidence>
<dbReference type="PANTHER" id="PTHR46082:SF6">
    <property type="entry name" value="AAA+ ATPASE DOMAIN-CONTAINING PROTEIN-RELATED"/>
    <property type="match status" value="1"/>
</dbReference>
<feature type="coiled-coil region" evidence="1">
    <location>
        <begin position="556"/>
        <end position="622"/>
    </location>
</feature>
<accession>G1XM32</accession>
<dbReference type="eggNOG" id="KOG1840">
    <property type="taxonomic scope" value="Eukaryota"/>
</dbReference>
<evidence type="ECO:0000259" key="2">
    <source>
        <dbReference type="Pfam" id="PF01048"/>
    </source>
</evidence>
<reference evidence="3 4" key="1">
    <citation type="journal article" date="2011" name="PLoS Pathog.">
        <title>Genomic and proteomic analyses of the fungus Arthrobotrys oligospora provide insights into nematode-trap formation.</title>
        <authorList>
            <person name="Yang J."/>
            <person name="Wang L."/>
            <person name="Ji X."/>
            <person name="Feng Y."/>
            <person name="Li X."/>
            <person name="Zou C."/>
            <person name="Xu J."/>
            <person name="Ren Y."/>
            <person name="Mi Q."/>
            <person name="Wu J."/>
            <person name="Liu S."/>
            <person name="Liu Y."/>
            <person name="Huang X."/>
            <person name="Wang H."/>
            <person name="Niu X."/>
            <person name="Li J."/>
            <person name="Liang L."/>
            <person name="Luo Y."/>
            <person name="Ji K."/>
            <person name="Zhou W."/>
            <person name="Yu Z."/>
            <person name="Li G."/>
            <person name="Liu Y."/>
            <person name="Li L."/>
            <person name="Qiao M."/>
            <person name="Feng L."/>
            <person name="Zhang K.-Q."/>
        </authorList>
    </citation>
    <scope>NUCLEOTIDE SEQUENCE [LARGE SCALE GENOMIC DNA]</scope>
    <source>
        <strain evidence="4">ATCC 24927 / CBS 115.81 / DSM 1491</strain>
    </source>
</reference>
<dbReference type="HOGENOM" id="CLU_313071_0_0_1"/>
<sequence length="936" mass="104951">MSKYDQKYPSPEDFEVAIICALPLEYDAIFLLFDEEYNQNACDSDYKTGRIGKHKVVLALLHRMGKASAASKAAAIKKDFPDIELSFLVGICGGVPYYKHKNDQEEILLGDVAIGNAIRQYDFGKQYPGGYSITGSLKSPETKTILTMLTKLRTDSTLKRIQQLAEKNIKTLQISNDIYKYPGASADKLFKPEYRHQHRGYQNPSCGACSNGSDSGSICNNAVDSSCEDLGCEQQYLVPRNKLLRMPNGSIHLPSIHIGIIGSGDTVIKCGEHRDRLAKSNNIIAFEMEGAGISEDIPCIVIKGVCDYADSHKNKKWQDFAAGTASSVLKAILEHFVLFNHKGDRVQSPPQSPPPPPYSPFVRAIAIPERIEDPERMKRVRDIRNKLPHLVTSISDDLANRLRWTPYLSAAPSAICVIAACLVAGNQKTTSIIKVDIQSIEIEGIKITPRKYLGANLEYCSQLGRKAFNDAETRMGRLRNQAKLMTGMTGPLSQIVQILNDSKPDFSSLEKWMNNLVNSAATCQSEAKIMKSNFEALLEFIMELKTQAIDACCENQSKLEEEEKVVKATKDKLENEEKAAKTASAAQLQLAKEEKTTVEKQLDEARNQLRVAQGKMAKILEANPSTWASTQSRIDEINSELNGIDKVQSAEKSVLAVFGGLLGIGKRARKEQNERKNKLLGDRENLRGEQEQEMKKMNEDQQDAIKVVEIWQAKVLEAEQELNEFQKNYISLIEGQNQPAESLGIACEDLKALSDQSLDLETISVILNRSIAALKKLNQYIEKMTRFFVEVSSYVDDTMRDQLGHFREQTGDVERLTQSRTLEENEIHKTNAIVSALDLHGRFTLIKNIASVYIDVSEKYITPGANKMDDLTFNDMDNYEEQVNEFQKWGEKAVTEIEALAKETNKKIEQDVYKNMASLARKQIGFEELFNSYETE</sequence>
<dbReference type="InterPro" id="IPR053137">
    <property type="entry name" value="NLR-like"/>
</dbReference>
<proteinExistence type="predicted"/>
<dbReference type="SUPFAM" id="SSF53167">
    <property type="entry name" value="Purine and uridine phosphorylases"/>
    <property type="match status" value="1"/>
</dbReference>
<dbReference type="PANTHER" id="PTHR46082">
    <property type="entry name" value="ATP/GTP-BINDING PROTEIN-RELATED"/>
    <property type="match status" value="1"/>
</dbReference>
<protein>
    <recommendedName>
        <fullName evidence="2">Nucleoside phosphorylase domain-containing protein</fullName>
    </recommendedName>
</protein>
<comment type="caution">
    <text evidence="3">The sequence shown here is derived from an EMBL/GenBank/DDBJ whole genome shotgun (WGS) entry which is preliminary data.</text>
</comment>
<dbReference type="Pfam" id="PF01048">
    <property type="entry name" value="PNP_UDP_1"/>
    <property type="match status" value="1"/>
</dbReference>
<dbReference type="Proteomes" id="UP000008784">
    <property type="component" value="Unassembled WGS sequence"/>
</dbReference>
<dbReference type="InterPro" id="IPR000845">
    <property type="entry name" value="Nucleoside_phosphorylase_d"/>
</dbReference>
<keyword evidence="1" id="KW-0175">Coiled coil</keyword>